<proteinExistence type="predicted"/>
<accession>A0A238L8G2</accession>
<keyword evidence="2" id="KW-1185">Reference proteome</keyword>
<dbReference type="EMBL" id="FXYH01000036">
    <property type="protein sequence ID" value="SMX50596.1"/>
    <property type="molecule type" value="Genomic_DNA"/>
</dbReference>
<protein>
    <submittedName>
        <fullName evidence="1">Uncharacterized protein</fullName>
    </submittedName>
</protein>
<name>A0A238L8G2_9RHOB</name>
<evidence type="ECO:0000313" key="1">
    <source>
        <dbReference type="EMBL" id="SMX50596.1"/>
    </source>
</evidence>
<reference evidence="1 2" key="1">
    <citation type="submission" date="2017-05" db="EMBL/GenBank/DDBJ databases">
        <authorList>
            <person name="Song R."/>
            <person name="Chenine A.L."/>
            <person name="Ruprecht R.M."/>
        </authorList>
    </citation>
    <scope>NUCLEOTIDE SEQUENCE [LARGE SCALE GENOMIC DNA]</scope>
    <source>
        <strain evidence="1 2">CECT 8663</strain>
    </source>
</reference>
<evidence type="ECO:0000313" key="2">
    <source>
        <dbReference type="Proteomes" id="UP000220836"/>
    </source>
</evidence>
<sequence>MAIKRPKPEEIVLKLQQVEVLTGFVAQIGCGDSCRESSVIAGGHEQLEPDEVQDHKLVVLQ</sequence>
<dbReference type="Proteomes" id="UP000220836">
    <property type="component" value="Unassembled WGS sequence"/>
</dbReference>
<dbReference type="AlphaFoldDB" id="A0A238L8G2"/>
<organism evidence="1 2">
    <name type="scientific">Pelagimonas varians</name>
    <dbReference type="NCBI Taxonomy" id="696760"/>
    <lineage>
        <taxon>Bacteria</taxon>
        <taxon>Pseudomonadati</taxon>
        <taxon>Pseudomonadota</taxon>
        <taxon>Alphaproteobacteria</taxon>
        <taxon>Rhodobacterales</taxon>
        <taxon>Roseobacteraceae</taxon>
        <taxon>Pelagimonas</taxon>
    </lineage>
</organism>
<gene>
    <name evidence="1" type="ORF">PEV8663_04723</name>
</gene>